<dbReference type="Pfam" id="PF15944">
    <property type="entry name" value="DUF4752"/>
    <property type="match status" value="1"/>
</dbReference>
<dbReference type="AlphaFoldDB" id="A0A5W9F7N9"/>
<dbReference type="EMBL" id="DAARSL010000020">
    <property type="protein sequence ID" value="HAE3753146.1"/>
    <property type="molecule type" value="Genomic_DNA"/>
</dbReference>
<reference evidence="2" key="1">
    <citation type="journal article" date="2018" name="Genome Biol.">
        <title>SKESA: strategic k-mer extension for scrupulous assemblies.</title>
        <authorList>
            <person name="Souvorov A."/>
            <person name="Agarwala R."/>
            <person name="Lipman D.J."/>
        </authorList>
    </citation>
    <scope>NUCLEOTIDE SEQUENCE</scope>
    <source>
        <strain evidence="2">11-7712</strain>
    </source>
</reference>
<organism evidence="1">
    <name type="scientific">Salmonella enterica subsp. enterica serovar Cerro</name>
    <dbReference type="NCBI Taxonomy" id="340188"/>
    <lineage>
        <taxon>Bacteria</taxon>
        <taxon>Pseudomonadati</taxon>
        <taxon>Pseudomonadota</taxon>
        <taxon>Gammaproteobacteria</taxon>
        <taxon>Enterobacterales</taxon>
        <taxon>Enterobacteriaceae</taxon>
        <taxon>Salmonella</taxon>
    </lineage>
</organism>
<reference evidence="2" key="2">
    <citation type="submission" date="2018-07" db="EMBL/GenBank/DDBJ databases">
        <authorList>
            <consortium name="NCBI Pathogen Detection Project"/>
        </authorList>
    </citation>
    <scope>NUCLEOTIDE SEQUENCE</scope>
    <source>
        <strain evidence="2">11-7712</strain>
    </source>
</reference>
<sequence>MKDLLVTLNVGLSLLGYAYIMFKTGQWIITNALKQWDKRRKVSAKQKAVDALYEAYELDKVSEGDTVKVATKEGLVIMICRHEKTNTQHTDGE</sequence>
<protein>
    <submittedName>
        <fullName evidence="1">DUF4752 family protein</fullName>
    </submittedName>
</protein>
<proteinExistence type="predicted"/>
<evidence type="ECO:0000313" key="2">
    <source>
        <dbReference type="EMBL" id="HAE3753146.1"/>
    </source>
</evidence>
<gene>
    <name evidence="1" type="ORF">D4F32_06740</name>
    <name evidence="2" type="ORF">G4A16_002929</name>
</gene>
<reference evidence="1" key="3">
    <citation type="submission" date="2018-09" db="EMBL/GenBank/DDBJ databases">
        <authorList>
            <person name="Ashton P.M."/>
            <person name="Dallman T."/>
            <person name="Nair S."/>
            <person name="De Pinna E."/>
            <person name="Peters T."/>
            <person name="Grant K."/>
        </authorList>
    </citation>
    <scope>NUCLEOTIDE SEQUENCE</scope>
    <source>
        <strain evidence="1">579255</strain>
    </source>
</reference>
<name>A0A5W9F7N9_SALET</name>
<evidence type="ECO:0000313" key="1">
    <source>
        <dbReference type="EMBL" id="EBY3764324.1"/>
    </source>
</evidence>
<accession>A0A5W9F7N9</accession>
<comment type="caution">
    <text evidence="1">The sequence shown here is derived from an EMBL/GenBank/DDBJ whole genome shotgun (WGS) entry which is preliminary data.</text>
</comment>
<dbReference type="EMBL" id="AAHNXN010000005">
    <property type="protein sequence ID" value="EBY3764324.1"/>
    <property type="molecule type" value="Genomic_DNA"/>
</dbReference>
<dbReference type="InterPro" id="IPR031858">
    <property type="entry name" value="DUF4752"/>
</dbReference>